<feature type="transmembrane region" description="Helical" evidence="7">
    <location>
        <begin position="254"/>
        <end position="274"/>
    </location>
</feature>
<dbReference type="PANTHER" id="PTHR30252">
    <property type="entry name" value="INNER MEMBRANE PEPTIDE TRANSPORTER"/>
    <property type="match status" value="1"/>
</dbReference>
<feature type="transmembrane region" description="Helical" evidence="7">
    <location>
        <begin position="213"/>
        <end position="233"/>
    </location>
</feature>
<dbReference type="Proteomes" id="UP001594351">
    <property type="component" value="Unassembled WGS sequence"/>
</dbReference>
<reference evidence="9 10" key="1">
    <citation type="submission" date="2024-09" db="EMBL/GenBank/DDBJ databases">
        <title>Laminarin stimulates single cell rates of sulfate reduction while oxygen inhibits transcriptomic activity in coastal marine sediment.</title>
        <authorList>
            <person name="Lindsay M."/>
            <person name="Orcutt B."/>
            <person name="Emerson D."/>
            <person name="Stepanauskas R."/>
            <person name="D'Angelo T."/>
        </authorList>
    </citation>
    <scope>NUCLEOTIDE SEQUENCE [LARGE SCALE GENOMIC DNA]</scope>
    <source>
        <strain evidence="9">SAG AM-311-K15</strain>
    </source>
</reference>
<evidence type="ECO:0000256" key="1">
    <source>
        <dbReference type="ARBA" id="ARBA00004651"/>
    </source>
</evidence>
<feature type="transmembrane region" description="Helical" evidence="7">
    <location>
        <begin position="534"/>
        <end position="558"/>
    </location>
</feature>
<comment type="caution">
    <text evidence="9">The sequence shown here is derived from an EMBL/GenBank/DDBJ whole genome shotgun (WGS) entry which is preliminary data.</text>
</comment>
<evidence type="ECO:0000313" key="9">
    <source>
        <dbReference type="EMBL" id="MFC1853237.1"/>
    </source>
</evidence>
<feature type="transmembrane region" description="Helical" evidence="7">
    <location>
        <begin position="286"/>
        <end position="303"/>
    </location>
</feature>
<gene>
    <name evidence="9" type="ORF">ACFL27_23815</name>
</gene>
<feature type="transmembrane region" description="Helical" evidence="7">
    <location>
        <begin position="57"/>
        <end position="80"/>
    </location>
</feature>
<dbReference type="Pfam" id="PF02554">
    <property type="entry name" value="CstA"/>
    <property type="match status" value="1"/>
</dbReference>
<dbReference type="InterPro" id="IPR003706">
    <property type="entry name" value="CstA_N"/>
</dbReference>
<feature type="transmembrane region" description="Helical" evidence="7">
    <location>
        <begin position="324"/>
        <end position="348"/>
    </location>
</feature>
<feature type="transmembrane region" description="Helical" evidence="7">
    <location>
        <begin position="189"/>
        <end position="207"/>
    </location>
</feature>
<organism evidence="9 10">
    <name type="scientific">candidate division CSSED10-310 bacterium</name>
    <dbReference type="NCBI Taxonomy" id="2855610"/>
    <lineage>
        <taxon>Bacteria</taxon>
        <taxon>Bacteria division CSSED10-310</taxon>
    </lineage>
</organism>
<protein>
    <submittedName>
        <fullName evidence="9">Carbon starvation protein A</fullName>
    </submittedName>
</protein>
<feature type="transmembrane region" description="Helical" evidence="7">
    <location>
        <begin position="161"/>
        <end position="180"/>
    </location>
</feature>
<dbReference type="PANTHER" id="PTHR30252:SF0">
    <property type="entry name" value="PEPTIDE TRANSPORTER CSTA"/>
    <property type="match status" value="1"/>
</dbReference>
<evidence type="ECO:0000256" key="6">
    <source>
        <dbReference type="ARBA" id="ARBA00023136"/>
    </source>
</evidence>
<evidence type="ECO:0000256" key="4">
    <source>
        <dbReference type="ARBA" id="ARBA00022692"/>
    </source>
</evidence>
<comment type="similarity">
    <text evidence="2">Belongs to the peptide transporter carbon starvation (CstA) (TC 2.A.114) family.</text>
</comment>
<feature type="transmembrane region" description="Helical" evidence="7">
    <location>
        <begin position="86"/>
        <end position="109"/>
    </location>
</feature>
<feature type="transmembrane region" description="Helical" evidence="7">
    <location>
        <begin position="449"/>
        <end position="466"/>
    </location>
</feature>
<feature type="transmembrane region" description="Helical" evidence="7">
    <location>
        <begin position="472"/>
        <end position="496"/>
    </location>
</feature>
<accession>A0ABV6Z469</accession>
<evidence type="ECO:0000259" key="8">
    <source>
        <dbReference type="Pfam" id="PF02554"/>
    </source>
</evidence>
<keyword evidence="6 7" id="KW-0472">Membrane</keyword>
<comment type="subcellular location">
    <subcellularLocation>
        <location evidence="1">Cell membrane</location>
        <topology evidence="1">Multi-pass membrane protein</topology>
    </subcellularLocation>
</comment>
<evidence type="ECO:0000313" key="10">
    <source>
        <dbReference type="Proteomes" id="UP001594351"/>
    </source>
</evidence>
<keyword evidence="4 7" id="KW-0812">Transmembrane</keyword>
<evidence type="ECO:0000256" key="7">
    <source>
        <dbReference type="SAM" id="Phobius"/>
    </source>
</evidence>
<dbReference type="InterPro" id="IPR051605">
    <property type="entry name" value="CstA"/>
</dbReference>
<feature type="domain" description="CstA N-terminal" evidence="8">
    <location>
        <begin position="2"/>
        <end position="519"/>
    </location>
</feature>
<keyword evidence="3" id="KW-1003">Cell membrane</keyword>
<evidence type="ECO:0000256" key="5">
    <source>
        <dbReference type="ARBA" id="ARBA00022989"/>
    </source>
</evidence>
<evidence type="ECO:0000256" key="2">
    <source>
        <dbReference type="ARBA" id="ARBA00007755"/>
    </source>
</evidence>
<keyword evidence="5 7" id="KW-1133">Transmembrane helix</keyword>
<sequence length="564" mass="61263">MNSLIIVAIMFIGYIAAYHTYGKYLANRIFRIDVKAICPSEELRDDMDYIPTNRQVLFGHHFTSIAGLGPIVGPAIAIIWGWVPAVIWVLLGSIFMGAVHDFGSLVVSLRGQGRSIGELASEIINSRVRTLFLLIIFFELWIVIAVFALIIAILFTSYPQAVLAVWLEVPLALGLGYLVYKRGKDHTRLGIAAVVIMYVTVVIGTYIPLNMPSLFGVSPLAIWIVILLIYAYIASTLPVQTLLQPRDYINSHQLMIAMTLLILGVLVARPPMVAPPFNPSPAGAPPLWPFLFVVIACGAISGFHSLVSSGTSSKQCDNEKSSLFIGYGGMLLEGALAALVIVSVAAGLGMGLPLADGQVLRGLEAFNHHYSNWAAASGLSAKLGSFVTGAANMIETIGIPARITITIMGVFLVSFAATTMDSATRIQRYVVNELAEAWNIRALQGKHKATTVAVVSAFILAFYNGSGKGALTLWPLFGSVNQLLAGLALLVITIYLAKRKIKVIYTTVPMVFMIFMTGWAMILNLESFFRTSNWLLLVIGLAVLVLELWMIVESALVLKKVYLK</sequence>
<feature type="transmembrane region" description="Helical" evidence="7">
    <location>
        <begin position="130"/>
        <end position="155"/>
    </location>
</feature>
<keyword evidence="10" id="KW-1185">Reference proteome</keyword>
<proteinExistence type="inferred from homology"/>
<feature type="transmembrane region" description="Helical" evidence="7">
    <location>
        <begin position="6"/>
        <end position="26"/>
    </location>
</feature>
<name>A0ABV6Z469_UNCC1</name>
<feature type="transmembrane region" description="Helical" evidence="7">
    <location>
        <begin position="503"/>
        <end position="522"/>
    </location>
</feature>
<dbReference type="EMBL" id="JBHPBY010000453">
    <property type="protein sequence ID" value="MFC1853237.1"/>
    <property type="molecule type" value="Genomic_DNA"/>
</dbReference>
<evidence type="ECO:0000256" key="3">
    <source>
        <dbReference type="ARBA" id="ARBA00022475"/>
    </source>
</evidence>
<feature type="transmembrane region" description="Helical" evidence="7">
    <location>
        <begin position="399"/>
        <end position="418"/>
    </location>
</feature>